<accession>A0A8E0USI2</accession>
<dbReference type="InterPro" id="IPR000873">
    <property type="entry name" value="AMP-dep_synth/lig_dom"/>
</dbReference>
<reference evidence="8" key="2">
    <citation type="submission" date="2021-01" db="EMBL/GenBank/DDBJ databases">
        <title>Pan-genome distribution and transcriptional activeness of fungal secondary metabolism genes in Aspergillus section Fumigati.</title>
        <authorList>
            <person name="Takahashi H."/>
            <person name="Umemura M."/>
            <person name="Ninomiya A."/>
            <person name="Kusuya Y."/>
            <person name="Urayama S."/>
            <person name="Shimizu M."/>
            <person name="Watanabe A."/>
            <person name="Kamei K."/>
            <person name="Yaguchi T."/>
            <person name="Hagiwara D."/>
        </authorList>
    </citation>
    <scope>NUCLEOTIDE SEQUENCE</scope>
    <source>
        <strain evidence="8">IFM 46973</strain>
    </source>
</reference>
<sequence>MFEPHPLKSHFDKTAADVSTTVTEIPLEDRAPEQFIPRNTWINATSHPVERTVDEIFLSHVLERPDALAVCACDGTYTYRELDRLSTALAHELRRQGVTTEVLVALLFEKSKYIVVAIHAVLKAGGAIMLWDPTLPVDRLRSIFAESTAQMVLSSTTTAGLAAKISSHIVVVDEEHIPEPSSEPLVSVHRPNSALYSVFTSGSTGKPKGFIMEHRALVTCAVACGQQLGMTKESRTLQFSSNSFDLATFEHLLPFVFGACICIPSEEERKGDLTRALDQYQVSLAMMTPSVSRLLEPQHLPLLQTVMLCGEPVSSEDVRRWFSHVHLHNGYSPAEAGCINILNSAMTEAHPNNIGYSTGVIPWVVDPENHDRLLPLGEVGELIIQGHTVGRGYFGCPARNKASFIDAPAWVRGFGRESYGSFYKTGDLVHYDTNNGSMQFLGRKDTQVKLHGQRLELGEVEDQLRRHFAPPHAVIVDLVTALNREPNLIAFVSRSQDMTVIGNDSVQDDLFLVPDEQFAQAARNAQASLRTVLPSYMVPSEFLLLSHLVMLPSGKTDRRYIRTAAAELSPTERRKFSSMLETSQDQPSTELEEVLLTLWAASLKIAVAGIGVQDNFFDLGGSSLDALRLAASMRKIGYTDLPSGAVFKYPTVRSIAAVLQGTIQQASITSQTPESEQMGPSLTAQLLSKARIQMDEVEYPGFLPMTAFQQKSAGLKCVHIVLDISGLDHSRLDAAWGLVQERHICLRSVYISHLGHVYQGFLRRPHSTIPIQQCDQPAQEFATDFCNKDAEPVLDGRCWWQLTRINSNHDGSSALVIRTTHAQFDAMTLGVIFNDFMAAMENRALSAQERQFSDYMIRRVQHNKSQATVEFWSKFLQGSHMSQPEFTDASSAALPDDHIGMVYVMRPIQATSTPPTGITMASAFRAAWAFVLANYTGQGDLVFGEFIEGRTLPLLEDVENITGCTAAETPMRIIIPEHEGATVQDLLHHSQEQYITRLPFETSELPDLVPHCVPLWPKHTTQFSHLLVVENTSAVPPVVVDGHVFEHRWVFHGRLEDVQIQLVPTKDSLHVAILGPEVRLAYGIADMLVGRLASALTQFIEKPNALLSEIKWD</sequence>
<dbReference type="SUPFAM" id="SSF47336">
    <property type="entry name" value="ACP-like"/>
    <property type="match status" value="1"/>
</dbReference>
<organism evidence="8 9">
    <name type="scientific">Aspergillus udagawae</name>
    <dbReference type="NCBI Taxonomy" id="91492"/>
    <lineage>
        <taxon>Eukaryota</taxon>
        <taxon>Fungi</taxon>
        <taxon>Dikarya</taxon>
        <taxon>Ascomycota</taxon>
        <taxon>Pezizomycotina</taxon>
        <taxon>Eurotiomycetes</taxon>
        <taxon>Eurotiomycetidae</taxon>
        <taxon>Eurotiales</taxon>
        <taxon>Aspergillaceae</taxon>
        <taxon>Aspergillus</taxon>
        <taxon>Aspergillus subgen. Fumigati</taxon>
    </lineage>
</organism>
<dbReference type="InterPro" id="IPR045851">
    <property type="entry name" value="AMP-bd_C_sf"/>
</dbReference>
<dbReference type="Gene3D" id="3.40.50.12780">
    <property type="entry name" value="N-terminal domain of ligase-like"/>
    <property type="match status" value="1"/>
</dbReference>
<keyword evidence="5" id="KW-0843">Virulence</keyword>
<dbReference type="EMBL" id="BBXM02000001">
    <property type="protein sequence ID" value="GIC84252.1"/>
    <property type="molecule type" value="Genomic_DNA"/>
</dbReference>
<dbReference type="InterPro" id="IPR023213">
    <property type="entry name" value="CAT-like_dom_sf"/>
</dbReference>
<evidence type="ECO:0000313" key="9">
    <source>
        <dbReference type="Proteomes" id="UP000036893"/>
    </source>
</evidence>
<dbReference type="InterPro" id="IPR010071">
    <property type="entry name" value="AA_adenyl_dom"/>
</dbReference>
<dbReference type="PROSITE" id="PS50075">
    <property type="entry name" value="CARRIER"/>
    <property type="match status" value="1"/>
</dbReference>
<comment type="caution">
    <text evidence="8">The sequence shown here is derived from an EMBL/GenBank/DDBJ whole genome shotgun (WGS) entry which is preliminary data.</text>
</comment>
<dbReference type="CDD" id="cd05918">
    <property type="entry name" value="A_NRPS_SidN3_like"/>
    <property type="match status" value="1"/>
</dbReference>
<dbReference type="FunFam" id="3.30.300.30:FF:000015">
    <property type="entry name" value="Nonribosomal peptide synthase SidD"/>
    <property type="match status" value="1"/>
</dbReference>
<dbReference type="Pfam" id="PF00668">
    <property type="entry name" value="Condensation"/>
    <property type="match status" value="1"/>
</dbReference>
<evidence type="ECO:0000256" key="5">
    <source>
        <dbReference type="ARBA" id="ARBA00023026"/>
    </source>
</evidence>
<dbReference type="GO" id="GO:0005737">
    <property type="term" value="C:cytoplasm"/>
    <property type="evidence" value="ECO:0007669"/>
    <property type="project" value="TreeGrafter"/>
</dbReference>
<gene>
    <name evidence="8" type="ORF">Aud_000066</name>
</gene>
<dbReference type="Gene3D" id="3.30.559.30">
    <property type="entry name" value="Nonribosomal peptide synthetase, condensation domain"/>
    <property type="match status" value="1"/>
</dbReference>
<dbReference type="InterPro" id="IPR042099">
    <property type="entry name" value="ANL_N_sf"/>
</dbReference>
<dbReference type="SMART" id="SM00823">
    <property type="entry name" value="PKS_PP"/>
    <property type="match status" value="1"/>
</dbReference>
<dbReference type="Gene3D" id="3.30.300.30">
    <property type="match status" value="1"/>
</dbReference>
<dbReference type="GO" id="GO:0043041">
    <property type="term" value="P:amino acid activation for nonribosomal peptide biosynthetic process"/>
    <property type="evidence" value="ECO:0007669"/>
    <property type="project" value="TreeGrafter"/>
</dbReference>
<proteinExistence type="inferred from homology"/>
<dbReference type="PANTHER" id="PTHR45527">
    <property type="entry name" value="NONRIBOSOMAL PEPTIDE SYNTHETASE"/>
    <property type="match status" value="1"/>
</dbReference>
<dbReference type="PANTHER" id="PTHR45527:SF3">
    <property type="entry name" value="SIDEROPHORE SYNTHETASE (EUROFUNG)"/>
    <property type="match status" value="1"/>
</dbReference>
<dbReference type="Pfam" id="PF00501">
    <property type="entry name" value="AMP-binding"/>
    <property type="match status" value="1"/>
</dbReference>
<dbReference type="InterPro" id="IPR001242">
    <property type="entry name" value="Condensation_dom"/>
</dbReference>
<evidence type="ECO:0000259" key="7">
    <source>
        <dbReference type="PROSITE" id="PS50075"/>
    </source>
</evidence>
<keyword evidence="1" id="KW-0596">Phosphopantetheine</keyword>
<dbReference type="GeneID" id="66987542"/>
<evidence type="ECO:0000313" key="8">
    <source>
        <dbReference type="EMBL" id="GIC84252.1"/>
    </source>
</evidence>
<dbReference type="SUPFAM" id="SSF52777">
    <property type="entry name" value="CoA-dependent acyltransferases"/>
    <property type="match status" value="2"/>
</dbReference>
<keyword evidence="2" id="KW-0597">Phosphoprotein</keyword>
<dbReference type="RefSeq" id="XP_043141518.1">
    <property type="nucleotide sequence ID" value="XM_043285583.1"/>
</dbReference>
<dbReference type="NCBIfam" id="TIGR01733">
    <property type="entry name" value="AA-adenyl-dom"/>
    <property type="match status" value="1"/>
</dbReference>
<evidence type="ECO:0000256" key="2">
    <source>
        <dbReference type="ARBA" id="ARBA00022553"/>
    </source>
</evidence>
<dbReference type="GO" id="GO:0016874">
    <property type="term" value="F:ligase activity"/>
    <property type="evidence" value="ECO:0007669"/>
    <property type="project" value="UniProtKB-KW"/>
</dbReference>
<evidence type="ECO:0000256" key="4">
    <source>
        <dbReference type="ARBA" id="ARBA00022737"/>
    </source>
</evidence>
<dbReference type="InterPro" id="IPR036736">
    <property type="entry name" value="ACP-like_sf"/>
</dbReference>
<dbReference type="Pfam" id="PF00550">
    <property type="entry name" value="PP-binding"/>
    <property type="match status" value="1"/>
</dbReference>
<dbReference type="Proteomes" id="UP000036893">
    <property type="component" value="Unassembled WGS sequence"/>
</dbReference>
<dbReference type="GO" id="GO:0044550">
    <property type="term" value="P:secondary metabolite biosynthetic process"/>
    <property type="evidence" value="ECO:0007669"/>
    <property type="project" value="TreeGrafter"/>
</dbReference>
<evidence type="ECO:0000256" key="1">
    <source>
        <dbReference type="ARBA" id="ARBA00022450"/>
    </source>
</evidence>
<evidence type="ECO:0000256" key="3">
    <source>
        <dbReference type="ARBA" id="ARBA00022598"/>
    </source>
</evidence>
<keyword evidence="4" id="KW-0677">Repeat</keyword>
<dbReference type="GO" id="GO:0031177">
    <property type="term" value="F:phosphopantetheine binding"/>
    <property type="evidence" value="ECO:0007669"/>
    <property type="project" value="InterPro"/>
</dbReference>
<protein>
    <submittedName>
        <fullName evidence="8">Nonribosomal peptide synthase</fullName>
    </submittedName>
</protein>
<dbReference type="InterPro" id="IPR006162">
    <property type="entry name" value="Ppantetheine_attach_site"/>
</dbReference>
<name>A0A8E0USI2_9EURO</name>
<dbReference type="Gene3D" id="1.10.1200.10">
    <property type="entry name" value="ACP-like"/>
    <property type="match status" value="1"/>
</dbReference>
<reference evidence="8" key="1">
    <citation type="journal article" date="2015" name="Genome Announc.">
        <title>Draft Genome Sequence of the Pathogenic Filamentous Fungus Aspergillus udagawae Strain IFM 46973T.</title>
        <authorList>
            <person name="Kusuya Y."/>
            <person name="Takahashi-Nakaguchi A."/>
            <person name="Takahashi H."/>
            <person name="Yaguchi T."/>
        </authorList>
    </citation>
    <scope>NUCLEOTIDE SEQUENCE</scope>
    <source>
        <strain evidence="8">IFM 46973</strain>
    </source>
</reference>
<feature type="domain" description="Carrier" evidence="7">
    <location>
        <begin position="586"/>
        <end position="663"/>
    </location>
</feature>
<keyword evidence="3" id="KW-0436">Ligase</keyword>
<dbReference type="AlphaFoldDB" id="A0A8E0USI2"/>
<dbReference type="PROSITE" id="PS00012">
    <property type="entry name" value="PHOSPHOPANTETHEINE"/>
    <property type="match status" value="1"/>
</dbReference>
<dbReference type="SUPFAM" id="SSF56801">
    <property type="entry name" value="Acetyl-CoA synthetase-like"/>
    <property type="match status" value="1"/>
</dbReference>
<evidence type="ECO:0000256" key="6">
    <source>
        <dbReference type="ARBA" id="ARBA00029454"/>
    </source>
</evidence>
<dbReference type="InterPro" id="IPR020806">
    <property type="entry name" value="PKS_PP-bd"/>
</dbReference>
<dbReference type="InterPro" id="IPR009081">
    <property type="entry name" value="PP-bd_ACP"/>
</dbReference>
<comment type="similarity">
    <text evidence="6">Belongs to the NRP synthetase family.</text>
</comment>
<dbReference type="Gene3D" id="3.30.559.10">
    <property type="entry name" value="Chloramphenicol acetyltransferase-like domain"/>
    <property type="match status" value="1"/>
</dbReference>